<evidence type="ECO:0008006" key="5">
    <source>
        <dbReference type="Google" id="ProtNLM"/>
    </source>
</evidence>
<feature type="region of interest" description="Disordered" evidence="1">
    <location>
        <begin position="529"/>
        <end position="591"/>
    </location>
</feature>
<dbReference type="PANTHER" id="PTHR36334:SF1">
    <property type="entry name" value="PROTEIN, PUTATIVE (DUF2358)-RELATED"/>
    <property type="match status" value="1"/>
</dbReference>
<evidence type="ECO:0000313" key="3">
    <source>
        <dbReference type="Proteomes" id="UP000007305"/>
    </source>
</evidence>
<evidence type="ECO:0007829" key="4">
    <source>
        <dbReference type="PeptideAtlas" id="A0A804QYK9"/>
    </source>
</evidence>
<feature type="region of interest" description="Disordered" evidence="1">
    <location>
        <begin position="141"/>
        <end position="243"/>
    </location>
</feature>
<gene>
    <name evidence="2" type="primary">LOC100275588</name>
</gene>
<dbReference type="Gramene" id="Zm00001eb365000_T002">
    <property type="protein sequence ID" value="Zm00001eb365000_P002"/>
    <property type="gene ID" value="Zm00001eb365000"/>
</dbReference>
<feature type="compositionally biased region" description="Polar residues" evidence="1">
    <location>
        <begin position="198"/>
        <end position="212"/>
    </location>
</feature>
<evidence type="ECO:0000313" key="2">
    <source>
        <dbReference type="EnsemblPlants" id="Zm00001eb365000_P002"/>
    </source>
</evidence>
<protein>
    <recommendedName>
        <fullName evidence="5">snRNA-activating protein complex subunit</fullName>
    </recommendedName>
</protein>
<proteinExistence type="evidence at protein level"/>
<dbReference type="Pfam" id="PF12251">
    <property type="entry name" value="SNAPC3"/>
    <property type="match status" value="1"/>
</dbReference>
<keyword evidence="4" id="KW-1267">Proteomics identification</keyword>
<dbReference type="AlphaFoldDB" id="A0A804QYK9"/>
<sequence length="880" mass="97215">MTGDGEGVESSAAGERQGVPFALGGPLFVPFMVGPITTIPEFMSSALHELQALEDELGDTRDEFSNELCVDELKVLSEEELVERALQEAMEDSDSGTQPQPEDQTLDGGMSANPTPTIQAPTLSPLAERESSGLQDMADVLNEPQSSNGKPRGKEANSRCRKGETGTFTLDSPVVGESHGSAIDMSIVPFEPEGSEGNGTMPSNPSAENGASESPVDGMSIVPHDPEGINGQTTCRKGKKRGRHFDREVRAEILQGSYLTKADKWVQIKAKQDEDKFAARLHSFSGNSVKPKGSKSSCEKIEMARSLNLIGAPWKNKALRSDEHRPVVRPEVILCVEIYQKTYASVKSQELLLLGSQFLTDLRDNIYCLTDKVMKVAGQHDHSGYFLIEDTFYNDTRHRSATDYSKPILDWLENSSDEVTEKWDAITSGVLKKRQKDLLRGLSISNVPEFKSEKMQTTRISDLHFRPGAGYLYCHQGNCKHTIVIRDMRLIHPDDTQNQAEYPLQTFQLQRRLQKCSVCQIYLATKGVGRGHAGQQRGGHRTRSSAQTRGSGAPRPYPQRPIPARLHAAPRRPGHGPPMATPTATALTCSCRPSSPSSSSAAFRRLNIFAPVSGAHSPPRRRLRLAPLHVVDDSKNPPEERSETDKMVDGMDFGELCSDFECISSPYVESTARQVARDILELREDNRAFNCYAVSVKYKDPLRTFVGREKYRRPLWITKALENPVVTVQEMSMQSTSNLTIRWALRGKPKNPLFASVGGDVIVRVESRFVLNQISGQVLEQAESWDLSASSLPAQAYFWLSRRVYSAVESGKDAIEAAKSAASSGLTTKGDQNLEAYPDPSADPTKFFQRPDDGFSQDVYQIGLLLAVIYFIVQFLKATL</sequence>
<dbReference type="Proteomes" id="UP000007305">
    <property type="component" value="Chromosome 8"/>
</dbReference>
<reference evidence="2" key="3">
    <citation type="submission" date="2021-05" db="UniProtKB">
        <authorList>
            <consortium name="EnsemblPlants"/>
        </authorList>
    </citation>
    <scope>IDENTIFICATION</scope>
    <source>
        <strain evidence="2">cv. B73</strain>
    </source>
</reference>
<dbReference type="EnsemblPlants" id="Zm00001eb365000_T002">
    <property type="protein sequence ID" value="Zm00001eb365000_P002"/>
    <property type="gene ID" value="Zm00001eb365000"/>
</dbReference>
<accession>A0A804QYK9</accession>
<dbReference type="InterPro" id="IPR022042">
    <property type="entry name" value="snRNA-activating_su3"/>
</dbReference>
<keyword evidence="3" id="KW-1185">Reference proteome</keyword>
<evidence type="ECO:0000256" key="1">
    <source>
        <dbReference type="SAM" id="MobiDB-lite"/>
    </source>
</evidence>
<dbReference type="InParanoid" id="A0A804QYK9"/>
<feature type="compositionally biased region" description="Polar residues" evidence="1">
    <location>
        <begin position="112"/>
        <end position="122"/>
    </location>
</feature>
<feature type="compositionally biased region" description="Low complexity" evidence="1">
    <location>
        <begin position="581"/>
        <end position="591"/>
    </location>
</feature>
<feature type="region of interest" description="Disordered" evidence="1">
    <location>
        <begin position="88"/>
        <end position="122"/>
    </location>
</feature>
<dbReference type="PANTHER" id="PTHR36334">
    <property type="entry name" value="PROTEIN, PUTATIVE (DUF2358)-RELATED"/>
    <property type="match status" value="1"/>
</dbReference>
<reference evidence="3" key="1">
    <citation type="journal article" date="2009" name="Science">
        <title>The B73 maize genome: complexity, diversity, and dynamics.</title>
        <authorList>
            <person name="Schnable P.S."/>
            <person name="Ware D."/>
            <person name="Fulton R.S."/>
            <person name="Stein J.C."/>
            <person name="Wei F."/>
            <person name="Pasternak S."/>
            <person name="Liang C."/>
            <person name="Zhang J."/>
            <person name="Fulton L."/>
            <person name="Graves T.A."/>
            <person name="Minx P."/>
            <person name="Reily A.D."/>
            <person name="Courtney L."/>
            <person name="Kruchowski S.S."/>
            <person name="Tomlinson C."/>
            <person name="Strong C."/>
            <person name="Delehaunty K."/>
            <person name="Fronick C."/>
            <person name="Courtney B."/>
            <person name="Rock S.M."/>
            <person name="Belter E."/>
            <person name="Du F."/>
            <person name="Kim K."/>
            <person name="Abbott R.M."/>
            <person name="Cotton M."/>
            <person name="Levy A."/>
            <person name="Marchetto P."/>
            <person name="Ochoa K."/>
            <person name="Jackson S.M."/>
            <person name="Gillam B."/>
            <person name="Chen W."/>
            <person name="Yan L."/>
            <person name="Higginbotham J."/>
            <person name="Cardenas M."/>
            <person name="Waligorski J."/>
            <person name="Applebaum E."/>
            <person name="Phelps L."/>
            <person name="Falcone J."/>
            <person name="Kanchi K."/>
            <person name="Thane T."/>
            <person name="Scimone A."/>
            <person name="Thane N."/>
            <person name="Henke J."/>
            <person name="Wang T."/>
            <person name="Ruppert J."/>
            <person name="Shah N."/>
            <person name="Rotter K."/>
            <person name="Hodges J."/>
            <person name="Ingenthron E."/>
            <person name="Cordes M."/>
            <person name="Kohlberg S."/>
            <person name="Sgro J."/>
            <person name="Delgado B."/>
            <person name="Mead K."/>
            <person name="Chinwalla A."/>
            <person name="Leonard S."/>
            <person name="Crouse K."/>
            <person name="Collura K."/>
            <person name="Kudrna D."/>
            <person name="Currie J."/>
            <person name="He R."/>
            <person name="Angelova A."/>
            <person name="Rajasekar S."/>
            <person name="Mueller T."/>
            <person name="Lomeli R."/>
            <person name="Scara G."/>
            <person name="Ko A."/>
            <person name="Delaney K."/>
            <person name="Wissotski M."/>
            <person name="Lopez G."/>
            <person name="Campos D."/>
            <person name="Braidotti M."/>
            <person name="Ashley E."/>
            <person name="Golser W."/>
            <person name="Kim H."/>
            <person name="Lee S."/>
            <person name="Lin J."/>
            <person name="Dujmic Z."/>
            <person name="Kim W."/>
            <person name="Talag J."/>
            <person name="Zuccolo A."/>
            <person name="Fan C."/>
            <person name="Sebastian A."/>
            <person name="Kramer M."/>
            <person name="Spiegel L."/>
            <person name="Nascimento L."/>
            <person name="Zutavern T."/>
            <person name="Miller B."/>
            <person name="Ambroise C."/>
            <person name="Muller S."/>
            <person name="Spooner W."/>
            <person name="Narechania A."/>
            <person name="Ren L."/>
            <person name="Wei S."/>
            <person name="Kumari S."/>
            <person name="Faga B."/>
            <person name="Levy M.J."/>
            <person name="McMahan L."/>
            <person name="Van Buren P."/>
            <person name="Vaughn M.W."/>
            <person name="Ying K."/>
            <person name="Yeh C.-T."/>
            <person name="Emrich S.J."/>
            <person name="Jia Y."/>
            <person name="Kalyanaraman A."/>
            <person name="Hsia A.-P."/>
            <person name="Barbazuk W.B."/>
            <person name="Baucom R.S."/>
            <person name="Brutnell T.P."/>
            <person name="Carpita N.C."/>
            <person name="Chaparro C."/>
            <person name="Chia J.-M."/>
            <person name="Deragon J.-M."/>
            <person name="Estill J.C."/>
            <person name="Fu Y."/>
            <person name="Jeddeloh J.A."/>
            <person name="Han Y."/>
            <person name="Lee H."/>
            <person name="Li P."/>
            <person name="Lisch D.R."/>
            <person name="Liu S."/>
            <person name="Liu Z."/>
            <person name="Nagel D.H."/>
            <person name="McCann M.C."/>
            <person name="SanMiguel P."/>
            <person name="Myers A.M."/>
            <person name="Nettleton D."/>
            <person name="Nguyen J."/>
            <person name="Penning B.W."/>
            <person name="Ponnala L."/>
            <person name="Schneider K.L."/>
            <person name="Schwartz D.C."/>
            <person name="Sharma A."/>
            <person name="Soderlund C."/>
            <person name="Springer N.M."/>
            <person name="Sun Q."/>
            <person name="Wang H."/>
            <person name="Waterman M."/>
            <person name="Westerman R."/>
            <person name="Wolfgruber T.K."/>
            <person name="Yang L."/>
            <person name="Yu Y."/>
            <person name="Zhang L."/>
            <person name="Zhou S."/>
            <person name="Zhu Q."/>
            <person name="Bennetzen J.L."/>
            <person name="Dawe R.K."/>
            <person name="Jiang J."/>
            <person name="Jiang N."/>
            <person name="Presting G.G."/>
            <person name="Wessler S.R."/>
            <person name="Aluru S."/>
            <person name="Martienssen R.A."/>
            <person name="Clifton S.W."/>
            <person name="McCombie W.R."/>
            <person name="Wing R.A."/>
            <person name="Wilson R.K."/>
        </authorList>
    </citation>
    <scope>NUCLEOTIDE SEQUENCE [LARGE SCALE GENOMIC DNA]</scope>
    <source>
        <strain evidence="3">cv. B73</strain>
    </source>
</reference>
<dbReference type="Pfam" id="PF10184">
    <property type="entry name" value="DUF2358"/>
    <property type="match status" value="1"/>
</dbReference>
<feature type="compositionally biased region" description="Basic and acidic residues" evidence="1">
    <location>
        <begin position="152"/>
        <end position="164"/>
    </location>
</feature>
<organism evidence="2 3">
    <name type="scientific">Zea mays</name>
    <name type="common">Maize</name>
    <dbReference type="NCBI Taxonomy" id="4577"/>
    <lineage>
        <taxon>Eukaryota</taxon>
        <taxon>Viridiplantae</taxon>
        <taxon>Streptophyta</taxon>
        <taxon>Embryophyta</taxon>
        <taxon>Tracheophyta</taxon>
        <taxon>Spermatophyta</taxon>
        <taxon>Magnoliopsida</taxon>
        <taxon>Liliopsida</taxon>
        <taxon>Poales</taxon>
        <taxon>Poaceae</taxon>
        <taxon>PACMAD clade</taxon>
        <taxon>Panicoideae</taxon>
        <taxon>Andropogonodae</taxon>
        <taxon>Andropogoneae</taxon>
        <taxon>Tripsacinae</taxon>
        <taxon>Zea</taxon>
    </lineage>
</organism>
<reference evidence="2" key="2">
    <citation type="submission" date="2019-07" db="EMBL/GenBank/DDBJ databases">
        <authorList>
            <person name="Seetharam A."/>
            <person name="Woodhouse M."/>
            <person name="Cannon E."/>
        </authorList>
    </citation>
    <scope>NUCLEOTIDE SEQUENCE [LARGE SCALE GENOMIC DNA]</scope>
    <source>
        <strain evidence="2">cv. B73</strain>
    </source>
</reference>
<name>A0A804QYK9_MAIZE</name>
<dbReference type="InterPro" id="IPR018790">
    <property type="entry name" value="DUF2358"/>
</dbReference>